<reference evidence="2" key="1">
    <citation type="submission" date="2015-03" db="EMBL/GenBank/DDBJ databases">
        <authorList>
            <person name="Murphy D."/>
        </authorList>
    </citation>
    <scope>NUCLEOTIDE SEQUENCE [LARGE SCALE GENOMIC DNA]</scope>
    <source>
        <strain evidence="2">A125KOH2</strain>
    </source>
</reference>
<dbReference type="Proteomes" id="UP000044625">
    <property type="component" value="Unassembled WGS sequence"/>
</dbReference>
<keyword evidence="1" id="KW-0732">Signal</keyword>
<dbReference type="EMBL" id="CQAZ01000019">
    <property type="protein sequence ID" value="CNH86162.1"/>
    <property type="molecule type" value="Genomic_DNA"/>
</dbReference>
<dbReference type="AlphaFoldDB" id="A0A0T9PX94"/>
<evidence type="ECO:0000313" key="4">
    <source>
        <dbReference type="Proteomes" id="UP000044625"/>
    </source>
</evidence>
<gene>
    <name evidence="2" type="ORF">ERS008529_02310</name>
    <name evidence="3" type="ORF">ERS137968_00283</name>
</gene>
<keyword evidence="4" id="KW-1185">Reference proteome</keyword>
<protein>
    <submittedName>
        <fullName evidence="2 3">Lipoprotein</fullName>
    </submittedName>
</protein>
<dbReference type="InterPro" id="IPR037873">
    <property type="entry name" value="BamE-like"/>
</dbReference>
<evidence type="ECO:0000256" key="1">
    <source>
        <dbReference type="ARBA" id="ARBA00022729"/>
    </source>
</evidence>
<dbReference type="EMBL" id="CWJL01000001">
    <property type="protein sequence ID" value="CRY63541.1"/>
    <property type="molecule type" value="Genomic_DNA"/>
</dbReference>
<evidence type="ECO:0000313" key="2">
    <source>
        <dbReference type="EMBL" id="CNH86162.1"/>
    </source>
</evidence>
<dbReference type="Gene3D" id="3.30.1450.10">
    <property type="match status" value="1"/>
</dbReference>
<dbReference type="RefSeq" id="WP_049613336.1">
    <property type="nucleotide sequence ID" value="NZ_CAWMMU010000001.1"/>
</dbReference>
<keyword evidence="2" id="KW-0449">Lipoprotein</keyword>
<dbReference type="OrthoDB" id="7225452at2"/>
<organism evidence="2 5">
    <name type="scientific">Yersinia pekkanenii</name>
    <dbReference type="NCBI Taxonomy" id="1288385"/>
    <lineage>
        <taxon>Bacteria</taxon>
        <taxon>Pseudomonadati</taxon>
        <taxon>Pseudomonadota</taxon>
        <taxon>Gammaproteobacteria</taxon>
        <taxon>Enterobacterales</taxon>
        <taxon>Yersiniaceae</taxon>
        <taxon>Yersinia</taxon>
    </lineage>
</organism>
<reference evidence="5" key="2">
    <citation type="submission" date="2015-03" db="EMBL/GenBank/DDBJ databases">
        <authorList>
            <consortium name="Pathogen Informatics"/>
        </authorList>
    </citation>
    <scope>NUCLEOTIDE SEQUENCE [LARGE SCALE GENOMIC DNA]</scope>
    <source>
        <strain evidence="5">A125KOH2</strain>
    </source>
</reference>
<evidence type="ECO:0000313" key="3">
    <source>
        <dbReference type="EMBL" id="CRY63541.1"/>
    </source>
</evidence>
<dbReference type="Proteomes" id="UP000045840">
    <property type="component" value="Unassembled WGS sequence"/>
</dbReference>
<name>A0A0T9PX94_9GAMM</name>
<dbReference type="PROSITE" id="PS51257">
    <property type="entry name" value="PROKAR_LIPOPROTEIN"/>
    <property type="match status" value="1"/>
</dbReference>
<accession>A0A0T9PX94</accession>
<proteinExistence type="predicted"/>
<evidence type="ECO:0000313" key="5">
    <source>
        <dbReference type="Proteomes" id="UP000045840"/>
    </source>
</evidence>
<reference evidence="3 4" key="3">
    <citation type="submission" date="2015-03" db="EMBL/GenBank/DDBJ databases">
        <authorList>
            <consortium name="Pathogen Informatics"/>
            <person name="Murphy D."/>
        </authorList>
    </citation>
    <scope>NUCLEOTIDE SEQUENCE [LARGE SCALE GENOMIC DNA]</scope>
    <source>
        <strain evidence="4">type strain: CIP110230</strain>
        <strain evidence="3">Type strain: CIP110230</strain>
    </source>
</reference>
<sequence length="129" mass="14004">MNKVIIAFLSITISIVSGCSSSGNQALKNESQASLQTKLVKNKTTKSDVVKAFGSPTSVTSKNDGGDIYLYEMNNGKINPLTYVPVVGFFAGDTTTESRTLSIIFNKNDTVRTWSFSSDNRTLENSIVH</sequence>